<feature type="domain" description="HTH LytTR-type" evidence="3">
    <location>
        <begin position="143"/>
        <end position="246"/>
    </location>
</feature>
<dbReference type="InterPro" id="IPR001789">
    <property type="entry name" value="Sig_transdc_resp-reg_receiver"/>
</dbReference>
<dbReference type="GO" id="GO:0000160">
    <property type="term" value="P:phosphorelay signal transduction system"/>
    <property type="evidence" value="ECO:0007669"/>
    <property type="project" value="InterPro"/>
</dbReference>
<evidence type="ECO:0000256" key="1">
    <source>
        <dbReference type="PROSITE-ProRule" id="PRU00169"/>
    </source>
</evidence>
<dbReference type="RefSeq" id="WP_095916459.1">
    <property type="nucleotide sequence ID" value="NZ_CP022388.1"/>
</dbReference>
<dbReference type="Pfam" id="PF00072">
    <property type="entry name" value="Response_reg"/>
    <property type="match status" value="1"/>
</dbReference>
<reference evidence="5" key="1">
    <citation type="submission" date="2017-06" db="EMBL/GenBank/DDBJ databases">
        <title>Capnocytophaga spp. assemblies.</title>
        <authorList>
            <person name="Gulvik C.A."/>
        </authorList>
    </citation>
    <scope>NUCLEOTIDE SEQUENCE [LARGE SCALE GENOMIC DNA]</scope>
    <source>
        <strain evidence="5">H5594</strain>
    </source>
</reference>
<dbReference type="EMBL" id="CP022388">
    <property type="protein sequence ID" value="ATA90840.1"/>
    <property type="molecule type" value="Genomic_DNA"/>
</dbReference>
<dbReference type="GO" id="GO:0003677">
    <property type="term" value="F:DNA binding"/>
    <property type="evidence" value="ECO:0007669"/>
    <property type="project" value="InterPro"/>
</dbReference>
<dbReference type="PROSITE" id="PS50110">
    <property type="entry name" value="RESPONSE_REGULATORY"/>
    <property type="match status" value="1"/>
</dbReference>
<feature type="domain" description="Response regulatory" evidence="2">
    <location>
        <begin position="3"/>
        <end position="123"/>
    </location>
</feature>
<dbReference type="InterPro" id="IPR011006">
    <property type="entry name" value="CheY-like_superfamily"/>
</dbReference>
<dbReference type="Gene3D" id="2.40.50.1020">
    <property type="entry name" value="LytTr DNA-binding domain"/>
    <property type="match status" value="1"/>
</dbReference>
<sequence length="246" mass="28552">MLRVIIADDISETLDMVGALVKEIRPDVHILGRFTSLMETQKQIELLKPDVLLIDIQFAAEAMTVFDLLDYFLRKGKLNFQTIIFSGHCETEYYDMAFRYGALHFIPKPIDKIRLKEAFQRVRNTETEEENSKTSTFYLKNKLVVYTAGLRHFIDLQNLVYIQSKKVGVSIHLSNNEIIRSSRNIGYYQEQLAGIPNFIRIHNSTLLNTDYIDTISSASERIVFLKSPFGKIQASRERFKELLENF</sequence>
<dbReference type="SMART" id="SM00448">
    <property type="entry name" value="REC"/>
    <property type="match status" value="1"/>
</dbReference>
<evidence type="ECO:0000259" key="3">
    <source>
        <dbReference type="PROSITE" id="PS50930"/>
    </source>
</evidence>
<organism evidence="4 5">
    <name type="scientific">Capnocytophaga canimorsus</name>
    <dbReference type="NCBI Taxonomy" id="28188"/>
    <lineage>
        <taxon>Bacteria</taxon>
        <taxon>Pseudomonadati</taxon>
        <taxon>Bacteroidota</taxon>
        <taxon>Flavobacteriia</taxon>
        <taxon>Flavobacteriales</taxon>
        <taxon>Flavobacteriaceae</taxon>
        <taxon>Capnocytophaga</taxon>
    </lineage>
</organism>
<accession>A0A250G0C6</accession>
<dbReference type="Gene3D" id="3.40.50.2300">
    <property type="match status" value="1"/>
</dbReference>
<dbReference type="SMART" id="SM00850">
    <property type="entry name" value="LytTR"/>
    <property type="match status" value="1"/>
</dbReference>
<evidence type="ECO:0000313" key="5">
    <source>
        <dbReference type="Proteomes" id="UP000243136"/>
    </source>
</evidence>
<feature type="modified residue" description="4-aspartylphosphate" evidence="1">
    <location>
        <position position="55"/>
    </location>
</feature>
<dbReference type="AlphaFoldDB" id="A0A250G0C6"/>
<evidence type="ECO:0000313" key="4">
    <source>
        <dbReference type="EMBL" id="ATA90840.1"/>
    </source>
</evidence>
<dbReference type="SUPFAM" id="SSF52172">
    <property type="entry name" value="CheY-like"/>
    <property type="match status" value="1"/>
</dbReference>
<dbReference type="Pfam" id="PF04397">
    <property type="entry name" value="LytTR"/>
    <property type="match status" value="1"/>
</dbReference>
<protein>
    <recommendedName>
        <fullName evidence="6">DNA-binding response regulator</fullName>
    </recommendedName>
</protein>
<keyword evidence="1" id="KW-0597">Phosphoprotein</keyword>
<evidence type="ECO:0000259" key="2">
    <source>
        <dbReference type="PROSITE" id="PS50110"/>
    </source>
</evidence>
<evidence type="ECO:0008006" key="6">
    <source>
        <dbReference type="Google" id="ProtNLM"/>
    </source>
</evidence>
<proteinExistence type="predicted"/>
<dbReference type="Proteomes" id="UP000243136">
    <property type="component" value="Chromosome"/>
</dbReference>
<gene>
    <name evidence="4" type="ORF">CGC56_00795</name>
</gene>
<dbReference type="InterPro" id="IPR007492">
    <property type="entry name" value="LytTR_DNA-bd_dom"/>
</dbReference>
<dbReference type="PROSITE" id="PS50930">
    <property type="entry name" value="HTH_LYTTR"/>
    <property type="match status" value="1"/>
</dbReference>
<name>A0A250G0C6_9FLAO</name>